<dbReference type="SUPFAM" id="SSF52540">
    <property type="entry name" value="P-loop containing nucleoside triphosphate hydrolases"/>
    <property type="match status" value="1"/>
</dbReference>
<keyword evidence="4" id="KW-1185">Reference proteome</keyword>
<dbReference type="Proteomes" id="UP000295129">
    <property type="component" value="Unassembled WGS sequence"/>
</dbReference>
<evidence type="ECO:0000256" key="1">
    <source>
        <dbReference type="ARBA" id="ARBA00022679"/>
    </source>
</evidence>
<accession>A0A4R6DZM6</accession>
<sequence length="696" mass="75675">MEQALGQAQAHWNAGHADQAERLCQHVLALWPGQSDALHLMGLMAHAYGNLDLAIDHLRKACLAPRVPAAFLSNLAEMCRQKGLLEEAERAARRAVTLESTLVAGWNNLGIILQEAGKLEESLHCLERVAALQPGSPEAHNNLGNTLKRMGRLAEARRCYEAALALAPAYAEAFSNRANLLTELGLLDEALADARRAININPRLADAYINAGAAELAAGRYEQALRWADALANFAPLHVGAMVVKAKALSYLNRLDEALVEVRRAVASVPENGEAQNALGEVLQARGNTAEALAAFERAAASLGFAPEKALLNRASLLMELGERDKAEQAFAALLARFPRAAGAWFNFSDLHRFTTADDPALEAMEALLATGGVQALNDRIALGFALAKAWMDLGEAERAFAYLDEANRNKRATFSYDSAATEQWMASIAAAFSAEAMARPGEAVAGSEAALFVLGMPRSGTSLVEQILASHPLVFGAGELADIPHLTQRVPSYPGSAAQMAPEAEAALGRRYLESLRTRAGSHAYLVDKMPSNFFHAGFINRILPGARIIHVRRNPVDTCLSCYSKLFTREQLFAYDQTELGLFYRAYERLMTHWRAVLPADRFLEIEYEELVADLEGGVRRLLAFCGLEWSPACLDFHQTRRLVRTASVNQVRQPLFNSSVGRWKPYARQLGPLLAALGVEGVEGKPAEAGRIG</sequence>
<protein>
    <submittedName>
        <fullName evidence="3">Tfp pilus assembly protein PilF</fullName>
    </submittedName>
</protein>
<dbReference type="SMART" id="SM00028">
    <property type="entry name" value="TPR"/>
    <property type="match status" value="10"/>
</dbReference>
<dbReference type="PANTHER" id="PTHR12788:SF10">
    <property type="entry name" value="PROTEIN-TYROSINE SULFOTRANSFERASE"/>
    <property type="match status" value="1"/>
</dbReference>
<proteinExistence type="predicted"/>
<dbReference type="InterPro" id="IPR027417">
    <property type="entry name" value="P-loop_NTPase"/>
</dbReference>
<dbReference type="Gene3D" id="3.40.50.300">
    <property type="entry name" value="P-loop containing nucleotide triphosphate hydrolases"/>
    <property type="match status" value="1"/>
</dbReference>
<dbReference type="GO" id="GO:0008476">
    <property type="term" value="F:protein-tyrosine sulfotransferase activity"/>
    <property type="evidence" value="ECO:0007669"/>
    <property type="project" value="InterPro"/>
</dbReference>
<dbReference type="InterPro" id="IPR011990">
    <property type="entry name" value="TPR-like_helical_dom_sf"/>
</dbReference>
<feature type="repeat" description="TPR" evidence="2">
    <location>
        <begin position="137"/>
        <end position="170"/>
    </location>
</feature>
<dbReference type="InterPro" id="IPR026634">
    <property type="entry name" value="TPST-like"/>
</dbReference>
<dbReference type="SUPFAM" id="SSF48452">
    <property type="entry name" value="TPR-like"/>
    <property type="match status" value="3"/>
</dbReference>
<reference evidence="3 4" key="1">
    <citation type="submission" date="2019-03" db="EMBL/GenBank/DDBJ databases">
        <title>Genomic Encyclopedia of Type Strains, Phase IV (KMG-IV): sequencing the most valuable type-strain genomes for metagenomic binning, comparative biology and taxonomic classification.</title>
        <authorList>
            <person name="Goeker M."/>
        </authorList>
    </citation>
    <scope>NUCLEOTIDE SEQUENCE [LARGE SCALE GENOMIC DNA]</scope>
    <source>
        <strain evidence="3 4">DSM 12121</strain>
    </source>
</reference>
<dbReference type="PANTHER" id="PTHR12788">
    <property type="entry name" value="PROTEIN-TYROSINE SULFOTRANSFERASE 2"/>
    <property type="match status" value="1"/>
</dbReference>
<feature type="repeat" description="TPR" evidence="2">
    <location>
        <begin position="103"/>
        <end position="136"/>
    </location>
</feature>
<feature type="repeat" description="TPR" evidence="2">
    <location>
        <begin position="171"/>
        <end position="204"/>
    </location>
</feature>
<evidence type="ECO:0000313" key="3">
    <source>
        <dbReference type="EMBL" id="TDN50850.1"/>
    </source>
</evidence>
<dbReference type="Pfam" id="PF13432">
    <property type="entry name" value="TPR_16"/>
    <property type="match status" value="2"/>
</dbReference>
<dbReference type="Pfam" id="PF13424">
    <property type="entry name" value="TPR_12"/>
    <property type="match status" value="1"/>
</dbReference>
<dbReference type="AlphaFoldDB" id="A0A4R6DZM6"/>
<dbReference type="EMBL" id="SNVV01000008">
    <property type="protein sequence ID" value="TDN50850.1"/>
    <property type="molecule type" value="Genomic_DNA"/>
</dbReference>
<evidence type="ECO:0000313" key="4">
    <source>
        <dbReference type="Proteomes" id="UP000295129"/>
    </source>
</evidence>
<dbReference type="GO" id="GO:0042802">
    <property type="term" value="F:identical protein binding"/>
    <property type="evidence" value="ECO:0007669"/>
    <property type="project" value="InterPro"/>
</dbReference>
<dbReference type="Pfam" id="PF13469">
    <property type="entry name" value="Sulfotransfer_3"/>
    <property type="match status" value="1"/>
</dbReference>
<dbReference type="InterPro" id="IPR011717">
    <property type="entry name" value="TPR-4"/>
</dbReference>
<keyword evidence="1" id="KW-0808">Transferase</keyword>
<organism evidence="3 4">
    <name type="scientific">Azoarcus indigens</name>
    <dbReference type="NCBI Taxonomy" id="29545"/>
    <lineage>
        <taxon>Bacteria</taxon>
        <taxon>Pseudomonadati</taxon>
        <taxon>Pseudomonadota</taxon>
        <taxon>Betaproteobacteria</taxon>
        <taxon>Rhodocyclales</taxon>
        <taxon>Zoogloeaceae</taxon>
        <taxon>Azoarcus</taxon>
    </lineage>
</organism>
<dbReference type="InterPro" id="IPR019734">
    <property type="entry name" value="TPR_rpt"/>
</dbReference>
<name>A0A4R6DZM6_9RHOO</name>
<dbReference type="Pfam" id="PF13181">
    <property type="entry name" value="TPR_8"/>
    <property type="match status" value="1"/>
</dbReference>
<dbReference type="Pfam" id="PF07721">
    <property type="entry name" value="TPR_4"/>
    <property type="match status" value="1"/>
</dbReference>
<dbReference type="Gene3D" id="1.25.40.10">
    <property type="entry name" value="Tetratricopeptide repeat domain"/>
    <property type="match status" value="6"/>
</dbReference>
<dbReference type="Pfam" id="PF13174">
    <property type="entry name" value="TPR_6"/>
    <property type="match status" value="1"/>
</dbReference>
<dbReference type="PROSITE" id="PS50005">
    <property type="entry name" value="TPR"/>
    <property type="match status" value="3"/>
</dbReference>
<gene>
    <name evidence="3" type="ORF">C7389_10893</name>
</gene>
<keyword evidence="2" id="KW-0802">TPR repeat</keyword>
<comment type="caution">
    <text evidence="3">The sequence shown here is derived from an EMBL/GenBank/DDBJ whole genome shotgun (WGS) entry which is preliminary data.</text>
</comment>
<evidence type="ECO:0000256" key="2">
    <source>
        <dbReference type="PROSITE-ProRule" id="PRU00339"/>
    </source>
</evidence>